<sequence>MSRATTKDVKSLRHAAMRDADHLRDQVRPGLPRLPQRSRQTRRATWYGDDSTLLAVVGAQEGNHTDRLLAHGLHLAEGRELALVLPAAFAYPTQFRRPWLTAEITLWTHEKGKITLPTPLSKAETLESVKGPETARAYTLGPRASDWVRILVEWATQHRELVEAHTSSLRGWSYNGQRVLTIRGKRRVVIHAGINAKTEPATAYRVDSQLDPRQFKEKSSSTSNAASEMLTPRRTAGSRSTTCRSRSVDPPGRCSSSIPSSGRSLLGGLEGEGSSISSGWMALATLSWSRRSWARTRC</sequence>
<dbReference type="RefSeq" id="WP_129456281.1">
    <property type="nucleotide sequence ID" value="NZ_JACXYX010000018.1"/>
</dbReference>
<dbReference type="AlphaFoldDB" id="A0A4Q2S9H4"/>
<gene>
    <name evidence="2" type="ORF">EUA07_16545</name>
</gene>
<dbReference type="EMBL" id="SDWU01000019">
    <property type="protein sequence ID" value="RYB99433.1"/>
    <property type="molecule type" value="Genomic_DNA"/>
</dbReference>
<feature type="compositionally biased region" description="Basic and acidic residues" evidence="1">
    <location>
        <begin position="1"/>
        <end position="27"/>
    </location>
</feature>
<comment type="caution">
    <text evidence="2">The sequence shown here is derived from an EMBL/GenBank/DDBJ whole genome shotgun (WGS) entry which is preliminary data.</text>
</comment>
<name>A0A4Q2S9H4_9ACTN</name>
<accession>A0A4Q2S9H4</accession>
<feature type="compositionally biased region" description="Low complexity" evidence="1">
    <location>
        <begin position="251"/>
        <end position="266"/>
    </location>
</feature>
<keyword evidence="3" id="KW-1185">Reference proteome</keyword>
<dbReference type="Proteomes" id="UP000293291">
    <property type="component" value="Unassembled WGS sequence"/>
</dbReference>
<feature type="region of interest" description="Disordered" evidence="1">
    <location>
        <begin position="1"/>
        <end position="42"/>
    </location>
</feature>
<evidence type="ECO:0000256" key="1">
    <source>
        <dbReference type="SAM" id="MobiDB-lite"/>
    </source>
</evidence>
<reference evidence="2 3" key="1">
    <citation type="submission" date="2019-01" db="EMBL/GenBank/DDBJ databases">
        <title>Novel species of Nocardioides.</title>
        <authorList>
            <person name="Liu Q."/>
            <person name="Xin Y.-H."/>
        </authorList>
    </citation>
    <scope>NUCLEOTIDE SEQUENCE [LARGE SCALE GENOMIC DNA]</scope>
    <source>
        <strain evidence="2 3">CGMCC 4.6875</strain>
    </source>
</reference>
<proteinExistence type="predicted"/>
<feature type="compositionally biased region" description="Basic and acidic residues" evidence="1">
    <location>
        <begin position="208"/>
        <end position="219"/>
    </location>
</feature>
<evidence type="ECO:0000313" key="2">
    <source>
        <dbReference type="EMBL" id="RYB99433.1"/>
    </source>
</evidence>
<evidence type="ECO:0000313" key="3">
    <source>
        <dbReference type="Proteomes" id="UP000293291"/>
    </source>
</evidence>
<protein>
    <submittedName>
        <fullName evidence="2">Uncharacterized protein</fullName>
    </submittedName>
</protein>
<organism evidence="2 3">
    <name type="scientific">Nocardioides ganghwensis</name>
    <dbReference type="NCBI Taxonomy" id="252230"/>
    <lineage>
        <taxon>Bacteria</taxon>
        <taxon>Bacillati</taxon>
        <taxon>Actinomycetota</taxon>
        <taxon>Actinomycetes</taxon>
        <taxon>Propionibacteriales</taxon>
        <taxon>Nocardioidaceae</taxon>
        <taxon>Nocardioides</taxon>
    </lineage>
</organism>
<feature type="region of interest" description="Disordered" evidence="1">
    <location>
        <begin position="205"/>
        <end position="266"/>
    </location>
</feature>